<dbReference type="GO" id="GO:0005666">
    <property type="term" value="C:RNA polymerase III complex"/>
    <property type="evidence" value="ECO:0007669"/>
    <property type="project" value="InterPro"/>
</dbReference>
<evidence type="ECO:0000256" key="3">
    <source>
        <dbReference type="ARBA" id="ARBA00023163"/>
    </source>
</evidence>
<dbReference type="EMBL" id="KN716316">
    <property type="protein sequence ID" value="KJH47218.1"/>
    <property type="molecule type" value="Genomic_DNA"/>
</dbReference>
<dbReference type="STRING" id="29172.A0A0D8XRD4"/>
<sequence length="438" mass="49388">MATRGRASTGRRNILPNLSLAGKREEKAVPVLLKRKKAGQSRKGRGRESQKVKERPGLIESSGIFSEGLSCIDSLRRCRSVRNEQAPSSLSRVKEESVNLCDSENVQSSYISYDELWQSDNEADIEELSDLFKDGFISDIKQATVLPHVLPVVLESQFVELMHNDVKQNILDQDYDMKRELDLDIKEHIIRETIEEQMYDDETPTAKRSRKASRILRKMDKGEGHENEFFIIQLPTVLKLLCQEKQSEDKVIFHSSRSNGGSQQTDIEDRIDDASCNVYEQTTIEQMGLPFGRYVGKLVVKKAGHVLLMIGGHSMDVAHTTSQGQHQSIVMVETNPRASAGPTMENGTARFGNWFGSDNSKNAVYYIGDVHHHFTASLDWKSLRPIGVENSSSIVSDSVFSSKKMAIPTEIDSIQKELFELKQKISLDIATSLKRWNI</sequence>
<proteinExistence type="predicted"/>
<dbReference type="InterPro" id="IPR007811">
    <property type="entry name" value="RPC4"/>
</dbReference>
<evidence type="ECO:0000313" key="7">
    <source>
        <dbReference type="Proteomes" id="UP000053766"/>
    </source>
</evidence>
<dbReference type="GO" id="GO:0042797">
    <property type="term" value="P:tRNA transcription by RNA polymerase III"/>
    <property type="evidence" value="ECO:0007669"/>
    <property type="project" value="TreeGrafter"/>
</dbReference>
<comment type="subcellular location">
    <subcellularLocation>
        <location evidence="1">Nucleus</location>
    </subcellularLocation>
</comment>
<evidence type="ECO:0000313" key="6">
    <source>
        <dbReference type="EMBL" id="KJH47218.1"/>
    </source>
</evidence>
<feature type="compositionally biased region" description="Basic and acidic residues" evidence="5">
    <location>
        <begin position="46"/>
        <end position="55"/>
    </location>
</feature>
<dbReference type="Pfam" id="PF05132">
    <property type="entry name" value="RNA_pol_Rpc4"/>
    <property type="match status" value="1"/>
</dbReference>
<feature type="region of interest" description="Disordered" evidence="5">
    <location>
        <begin position="31"/>
        <end position="55"/>
    </location>
</feature>
<evidence type="ECO:0000256" key="1">
    <source>
        <dbReference type="ARBA" id="ARBA00004123"/>
    </source>
</evidence>
<dbReference type="PANTHER" id="PTHR13408:SF0">
    <property type="entry name" value="DNA-DIRECTED RNA POLYMERASE III SUBUNIT RPC4"/>
    <property type="match status" value="1"/>
</dbReference>
<name>A0A0D8XRD4_DICVI</name>
<evidence type="ECO:0000256" key="5">
    <source>
        <dbReference type="SAM" id="MobiDB-lite"/>
    </source>
</evidence>
<keyword evidence="4" id="KW-0539">Nucleus</keyword>
<accession>A0A0D8XRD4</accession>
<protein>
    <submittedName>
        <fullName evidence="6">Uncharacterized protein</fullName>
    </submittedName>
</protein>
<reference evidence="6 7" key="1">
    <citation type="submission" date="2013-11" db="EMBL/GenBank/DDBJ databases">
        <title>Draft genome of the bovine lungworm Dictyocaulus viviparus.</title>
        <authorList>
            <person name="Mitreva M."/>
        </authorList>
    </citation>
    <scope>NUCLEOTIDE SEQUENCE [LARGE SCALE GENOMIC DNA]</scope>
    <source>
        <strain evidence="6 7">HannoverDv2000</strain>
    </source>
</reference>
<evidence type="ECO:0000256" key="2">
    <source>
        <dbReference type="ARBA" id="ARBA00022478"/>
    </source>
</evidence>
<dbReference type="PANTHER" id="PTHR13408">
    <property type="entry name" value="DNA-DIRECTED RNA POLYMERASE III"/>
    <property type="match status" value="1"/>
</dbReference>
<dbReference type="OrthoDB" id="5836119at2759"/>
<keyword evidence="2" id="KW-0240">DNA-directed RNA polymerase</keyword>
<dbReference type="Proteomes" id="UP000053766">
    <property type="component" value="Unassembled WGS sequence"/>
</dbReference>
<organism evidence="6 7">
    <name type="scientific">Dictyocaulus viviparus</name>
    <name type="common">Bovine lungworm</name>
    <dbReference type="NCBI Taxonomy" id="29172"/>
    <lineage>
        <taxon>Eukaryota</taxon>
        <taxon>Metazoa</taxon>
        <taxon>Ecdysozoa</taxon>
        <taxon>Nematoda</taxon>
        <taxon>Chromadorea</taxon>
        <taxon>Rhabditida</taxon>
        <taxon>Rhabditina</taxon>
        <taxon>Rhabditomorpha</taxon>
        <taxon>Strongyloidea</taxon>
        <taxon>Metastrongylidae</taxon>
        <taxon>Dictyocaulus</taxon>
    </lineage>
</organism>
<gene>
    <name evidence="6" type="ORF">DICVIV_06672</name>
</gene>
<feature type="compositionally biased region" description="Basic residues" evidence="5">
    <location>
        <begin position="33"/>
        <end position="45"/>
    </location>
</feature>
<dbReference type="AlphaFoldDB" id="A0A0D8XRD4"/>
<keyword evidence="7" id="KW-1185">Reference proteome</keyword>
<evidence type="ECO:0000256" key="4">
    <source>
        <dbReference type="ARBA" id="ARBA00023242"/>
    </source>
</evidence>
<dbReference type="GO" id="GO:0003677">
    <property type="term" value="F:DNA binding"/>
    <property type="evidence" value="ECO:0007669"/>
    <property type="project" value="InterPro"/>
</dbReference>
<reference evidence="7" key="2">
    <citation type="journal article" date="2016" name="Sci. Rep.">
        <title>Dictyocaulus viviparus genome, variome and transcriptome elucidate lungworm biology and support future intervention.</title>
        <authorList>
            <person name="McNulty S.N."/>
            <person name="Strube C."/>
            <person name="Rosa B.A."/>
            <person name="Martin J.C."/>
            <person name="Tyagi R."/>
            <person name="Choi Y.J."/>
            <person name="Wang Q."/>
            <person name="Hallsworth Pepin K."/>
            <person name="Zhang X."/>
            <person name="Ozersky P."/>
            <person name="Wilson R.K."/>
            <person name="Sternberg P.W."/>
            <person name="Gasser R.B."/>
            <person name="Mitreva M."/>
        </authorList>
    </citation>
    <scope>NUCLEOTIDE SEQUENCE [LARGE SCALE GENOMIC DNA]</scope>
    <source>
        <strain evidence="7">HannoverDv2000</strain>
    </source>
</reference>
<keyword evidence="3" id="KW-0804">Transcription</keyword>